<sequence length="297" mass="32589">MQQLKDLWHRAFLWRLTIYAFVFCLALAIIFPASWLHGGVPWGSDTEKSGHQEQPAAQKGAAPASPDELASISGSIPFAGHRIPLPVGTWHPLVAANGGLQGSQEVLSLVRIDQNIVTGVIMLAADTRPLTRTALESEFNLCDGTGNYVSQSSKVTSPDGTKECWYLAPSKTSHRSGPQDFPAIIGDELDRLGIPYPALFVQARWVYAAPGTTGTWYPTVMSIFLAPNESGSLRLIAPLSSWNVRNFAADRTVRSFIGRTQSWFDKWVIILRNAMENGMAGPNLPMRRENRDPAYPA</sequence>
<organism evidence="3 4">
    <name type="scientific">Candidatus Kirkpatrickella diaphorinae</name>
    <dbReference type="NCBI Taxonomy" id="2984322"/>
    <lineage>
        <taxon>Bacteria</taxon>
        <taxon>Pseudomonadati</taxon>
        <taxon>Pseudomonadota</taxon>
        <taxon>Alphaproteobacteria</taxon>
        <taxon>Acetobacterales</taxon>
        <taxon>Acetobacteraceae</taxon>
        <taxon>Candidatus Kirkpatrickella</taxon>
    </lineage>
</organism>
<proteinExistence type="predicted"/>
<evidence type="ECO:0008006" key="5">
    <source>
        <dbReference type="Google" id="ProtNLM"/>
    </source>
</evidence>
<evidence type="ECO:0000256" key="2">
    <source>
        <dbReference type="SAM" id="Phobius"/>
    </source>
</evidence>
<gene>
    <name evidence="3" type="ORF">N5W20_06000</name>
</gene>
<dbReference type="EMBL" id="CP107052">
    <property type="protein sequence ID" value="UYH50673.1"/>
    <property type="molecule type" value="Genomic_DNA"/>
</dbReference>
<evidence type="ECO:0000256" key="1">
    <source>
        <dbReference type="SAM" id="MobiDB-lite"/>
    </source>
</evidence>
<dbReference type="RefSeq" id="WP_319806259.1">
    <property type="nucleotide sequence ID" value="NZ_CP107052.1"/>
</dbReference>
<feature type="transmembrane region" description="Helical" evidence="2">
    <location>
        <begin position="12"/>
        <end position="36"/>
    </location>
</feature>
<keyword evidence="4" id="KW-1185">Reference proteome</keyword>
<evidence type="ECO:0000313" key="4">
    <source>
        <dbReference type="Proteomes" id="UP001163831"/>
    </source>
</evidence>
<protein>
    <recommendedName>
        <fullName evidence="5">Methanolan biosynthesis EpsI domain-containing protein</fullName>
    </recommendedName>
</protein>
<name>A0ABY6GGP5_9PROT</name>
<reference evidence="3" key="1">
    <citation type="submission" date="2022-10" db="EMBL/GenBank/DDBJ databases">
        <title>Candidatus Kirkpatrella diaphorinas gen. nov., sp. nov., an uncultured endosymbiont identified in a population of Diaphorina citri from Hawaii.</title>
        <authorList>
            <person name="Henry E.M."/>
            <person name="Carlson C.R."/>
            <person name="Kuo Y.-W."/>
        </authorList>
    </citation>
    <scope>NUCLEOTIDE SEQUENCE</scope>
    <source>
        <strain evidence="3">CADCRV1</strain>
    </source>
</reference>
<keyword evidence="2" id="KW-1133">Transmembrane helix</keyword>
<dbReference type="Proteomes" id="UP001163831">
    <property type="component" value="Chromosome"/>
</dbReference>
<accession>A0ABY6GGP5</accession>
<evidence type="ECO:0000313" key="3">
    <source>
        <dbReference type="EMBL" id="UYH50673.1"/>
    </source>
</evidence>
<feature type="region of interest" description="Disordered" evidence="1">
    <location>
        <begin position="45"/>
        <end position="68"/>
    </location>
</feature>
<keyword evidence="2" id="KW-0472">Membrane</keyword>
<keyword evidence="2" id="KW-0812">Transmembrane</keyword>